<feature type="domain" description="Metallo-beta-lactamase" evidence="1">
    <location>
        <begin position="52"/>
        <end position="238"/>
    </location>
</feature>
<evidence type="ECO:0000313" key="3">
    <source>
        <dbReference type="Proteomes" id="UP001465331"/>
    </source>
</evidence>
<dbReference type="CDD" id="cd16282">
    <property type="entry name" value="metallo-hydrolase-like_MBL-fold"/>
    <property type="match status" value="1"/>
</dbReference>
<accession>A0ABV2ABT4</accession>
<dbReference type="InterPro" id="IPR050855">
    <property type="entry name" value="NDM-1-like"/>
</dbReference>
<keyword evidence="3" id="KW-1185">Reference proteome</keyword>
<dbReference type="SMART" id="SM00849">
    <property type="entry name" value="Lactamase_B"/>
    <property type="match status" value="1"/>
</dbReference>
<dbReference type="Proteomes" id="UP001465331">
    <property type="component" value="Unassembled WGS sequence"/>
</dbReference>
<dbReference type="Gene3D" id="3.60.15.10">
    <property type="entry name" value="Ribonuclease Z/Hydroxyacylglutathione hydrolase-like"/>
    <property type="match status" value="1"/>
</dbReference>
<organism evidence="2 3">
    <name type="scientific">Sinimarinibacterium thermocellulolyticum</name>
    <dbReference type="NCBI Taxonomy" id="3170016"/>
    <lineage>
        <taxon>Bacteria</taxon>
        <taxon>Pseudomonadati</taxon>
        <taxon>Pseudomonadota</taxon>
        <taxon>Gammaproteobacteria</taxon>
        <taxon>Nevskiales</taxon>
        <taxon>Nevskiaceae</taxon>
        <taxon>Sinimarinibacterium</taxon>
    </lineage>
</organism>
<reference evidence="2 3" key="1">
    <citation type="submission" date="2024-06" db="EMBL/GenBank/DDBJ databases">
        <authorList>
            <person name="Li Z."/>
            <person name="Jiang Y."/>
        </authorList>
    </citation>
    <scope>NUCLEOTIDE SEQUENCE [LARGE SCALE GENOMIC DNA]</scope>
    <source>
        <strain evidence="2 3">HSW-8</strain>
    </source>
</reference>
<sequence>MIRWRARWWVWVGIGLPAASPALELISTQVGPHSYYVQGELDVASAENRGFNANAGFVVTPQGVVVFDALGTPALGQALVREIRRRTSLPIRYLILSHYHADHAYGAEALRAAGAQLWMHREARHYLDSPRARERLAQRRGLLPEAFAPDFTLPLPDRWLDADERLELGGVTIDLRYVGPAHAPDDLVMLVPEDGVLFSGDLLFVGRIPTLGEAGSRDWLRALERLDDAHVRVFVPGHGPASTDFRAAIDGMRTYLLDLRAQMAVAVQDMLSFEDAYRQADWRRWRDLPAFEQAHRANAYTVFLELERESLAAASG</sequence>
<protein>
    <submittedName>
        <fullName evidence="2">MBL fold metallo-hydrolase</fullName>
    </submittedName>
</protein>
<dbReference type="RefSeq" id="WP_352890028.1">
    <property type="nucleotide sequence ID" value="NZ_JBEPIJ010000013.1"/>
</dbReference>
<gene>
    <name evidence="2" type="ORF">ABSH63_11920</name>
</gene>
<dbReference type="InterPro" id="IPR036866">
    <property type="entry name" value="RibonucZ/Hydroxyglut_hydro"/>
</dbReference>
<dbReference type="PANTHER" id="PTHR42951:SF20">
    <property type="entry name" value="BETA LACTAMASE"/>
    <property type="match status" value="1"/>
</dbReference>
<evidence type="ECO:0000313" key="2">
    <source>
        <dbReference type="EMBL" id="MES0874710.1"/>
    </source>
</evidence>
<comment type="caution">
    <text evidence="2">The sequence shown here is derived from an EMBL/GenBank/DDBJ whole genome shotgun (WGS) entry which is preliminary data.</text>
</comment>
<name>A0ABV2ABT4_9GAMM</name>
<proteinExistence type="predicted"/>
<dbReference type="SUPFAM" id="SSF56281">
    <property type="entry name" value="Metallo-hydrolase/oxidoreductase"/>
    <property type="match status" value="1"/>
</dbReference>
<dbReference type="EMBL" id="JBEPIJ010000013">
    <property type="protein sequence ID" value="MES0874710.1"/>
    <property type="molecule type" value="Genomic_DNA"/>
</dbReference>
<evidence type="ECO:0000259" key="1">
    <source>
        <dbReference type="SMART" id="SM00849"/>
    </source>
</evidence>
<dbReference type="PANTHER" id="PTHR42951">
    <property type="entry name" value="METALLO-BETA-LACTAMASE DOMAIN-CONTAINING"/>
    <property type="match status" value="1"/>
</dbReference>
<dbReference type="Pfam" id="PF00753">
    <property type="entry name" value="Lactamase_B"/>
    <property type="match status" value="1"/>
</dbReference>
<dbReference type="InterPro" id="IPR001279">
    <property type="entry name" value="Metallo-B-lactamas"/>
</dbReference>